<dbReference type="VEuPathDB" id="FungiDB:An02g01310"/>
<gene>
    <name evidence="2" type="ORF">An02g01310</name>
</gene>
<organism evidence="2">
    <name type="scientific">Aspergillus niger</name>
    <dbReference type="NCBI Taxonomy" id="5061"/>
    <lineage>
        <taxon>Eukaryota</taxon>
        <taxon>Fungi</taxon>
        <taxon>Dikarya</taxon>
        <taxon>Ascomycota</taxon>
        <taxon>Pezizomycotina</taxon>
        <taxon>Eurotiomycetes</taxon>
        <taxon>Eurotiomycetidae</taxon>
        <taxon>Eurotiales</taxon>
        <taxon>Aspergillaceae</taxon>
        <taxon>Aspergillus</taxon>
        <taxon>Aspergillus subgen. Circumdati</taxon>
    </lineage>
</organism>
<reference evidence="2" key="2">
    <citation type="submission" date="2025-08" db="UniProtKB">
        <authorList>
            <consortium name="RefSeq"/>
        </authorList>
    </citation>
    <scope>IDENTIFICATION</scope>
</reference>
<dbReference type="GeneID" id="84590217"/>
<reference evidence="2" key="1">
    <citation type="submission" date="2025-02" db="EMBL/GenBank/DDBJ databases">
        <authorList>
            <consortium name="NCBI Genome Project"/>
        </authorList>
    </citation>
    <scope>NUCLEOTIDE SEQUENCE</scope>
</reference>
<evidence type="ECO:0000313" key="2">
    <source>
        <dbReference type="RefSeq" id="XP_059606001.1"/>
    </source>
</evidence>
<dbReference type="KEGG" id="ang:An02g01310"/>
<proteinExistence type="predicted"/>
<evidence type="ECO:0000256" key="1">
    <source>
        <dbReference type="SAM" id="MobiDB-lite"/>
    </source>
</evidence>
<dbReference type="AlphaFoldDB" id="A0AAJ8C0Y9"/>
<dbReference type="RefSeq" id="XP_059606001.1">
    <property type="nucleotide sequence ID" value="XM_059746062.1"/>
</dbReference>
<accession>A0AAJ8C0Y9</accession>
<name>A0AAJ8C0Y9_ASPNG</name>
<protein>
    <submittedName>
        <fullName evidence="2">Uncharacterized protein</fullName>
    </submittedName>
</protein>
<sequence>MVYEPLKWMEYGELKATEGQTGSSPTGWAASLRVSATAWRSAYGRITIKRTWRLGSETIHDTAIYLALLGIVEHIPNQKHNGVRHVEAIDPVHSGGAEWGVMGALGMKSLPCCVQSDYASTAAMSIISQSEKDDASKYMMHAWQGSSRYNALRPESSATRRKRAICPNGREAKKN</sequence>
<feature type="region of interest" description="Disordered" evidence="1">
    <location>
        <begin position="151"/>
        <end position="175"/>
    </location>
</feature>